<dbReference type="Pfam" id="PF05879">
    <property type="entry name" value="RHD3_GTPase"/>
    <property type="match status" value="1"/>
</dbReference>
<evidence type="ECO:0000259" key="10">
    <source>
        <dbReference type="PROSITE" id="PS51715"/>
    </source>
</evidence>
<evidence type="ECO:0000256" key="9">
    <source>
        <dbReference type="PROSITE-ProRule" id="PRU01052"/>
    </source>
</evidence>
<gene>
    <name evidence="12" type="primary">LOC111309505</name>
</gene>
<keyword evidence="4" id="KW-0256">Endoplasmic reticulum</keyword>
<sequence>MENEYSLMQLINSKGDFNVKGVDEFMQKTGLSKCGLSYAVVAIMGPQSSGKSTLLNHLFGSNFREMDASKGRNQTTQGIWMEKCAGVEPFIIAMDLEGNDGNERGEDDTAFEKQSALFALAIADIVIVNMWCHDVGREHGANKPLLRTVFQVMMSLFSARKTTMLFVLRDKTKTPLPLLEQTLKKNCEKIWDSIPKPANHIDTLLSDLFNVEVTALSSYEEKEELFKEEVAGLRRRLLESISRSGLVGDRQGVVPASEFSFSAQKIWKSIKENKDLDLPAHKVMVATVRCEQIANEKLHQFLSNKDWLALQMAIQSRPVSGFGNKLSSILETYFSEYDKEAFYFDENVRNEKREQLKSKAFNILRPLYLKLLGHLHSKALENFKSRLEHKLSKEVGFATSAKSCINSVMLEFDQACADASIRQVNWDTSEVRKKLSQDIDSYKSSVFEEILSKVKVRYQEALDKALSKPLDSLFELPNGETWASIRKLLSSEIDIAQSGLLADISGLELEVEKRNKMIQDLRDYARNMVERKAREEARKVLHSMTVRFSTILNNAKKKDSKKIIGDGYTEVIFLAI</sequence>
<dbReference type="KEGG" id="dzi:111309505"/>
<dbReference type="GO" id="GO:0016320">
    <property type="term" value="P:endoplasmic reticulum membrane fusion"/>
    <property type="evidence" value="ECO:0007669"/>
    <property type="project" value="TreeGrafter"/>
</dbReference>
<dbReference type="GO" id="GO:0005525">
    <property type="term" value="F:GTP binding"/>
    <property type="evidence" value="ECO:0007669"/>
    <property type="project" value="UniProtKB-KW"/>
</dbReference>
<evidence type="ECO:0000256" key="4">
    <source>
        <dbReference type="ARBA" id="ARBA00022824"/>
    </source>
</evidence>
<evidence type="ECO:0000256" key="6">
    <source>
        <dbReference type="ARBA" id="ARBA00023054"/>
    </source>
</evidence>
<dbReference type="Proteomes" id="UP000515121">
    <property type="component" value="Unplaced"/>
</dbReference>
<feature type="domain" description="GB1/RHD3-type G" evidence="10">
    <location>
        <begin position="35"/>
        <end position="250"/>
    </location>
</feature>
<comment type="similarity">
    <text evidence="9">Belongs to the TRAFAC class dynamin-like GTPase superfamily. GB1/RHD3 GTPase family.</text>
</comment>
<dbReference type="SUPFAM" id="SSF52540">
    <property type="entry name" value="P-loop containing nucleoside triphosphate hydrolases"/>
    <property type="match status" value="1"/>
</dbReference>
<protein>
    <submittedName>
        <fullName evidence="12">Protein ROOT HAIR DEFECTIVE 3 homolog 2-like</fullName>
    </submittedName>
</protein>
<evidence type="ECO:0000256" key="2">
    <source>
        <dbReference type="ARBA" id="ARBA00022741"/>
    </source>
</evidence>
<name>A0A6P6AHC6_DURZI</name>
<dbReference type="InterPro" id="IPR008803">
    <property type="entry name" value="RHD3/Sey1"/>
</dbReference>
<dbReference type="PANTHER" id="PTHR45923:SF20">
    <property type="entry name" value="PROTEIN ROOT HAIR DEFECTIVE 3 HOMOLOG 2"/>
    <property type="match status" value="1"/>
</dbReference>
<keyword evidence="1" id="KW-0812">Transmembrane</keyword>
<keyword evidence="8" id="KW-0472">Membrane</keyword>
<dbReference type="RefSeq" id="XP_022764277.1">
    <property type="nucleotide sequence ID" value="XM_022908542.1"/>
</dbReference>
<dbReference type="OrthoDB" id="1597724at2759"/>
<keyword evidence="6" id="KW-0175">Coiled coil</keyword>
<keyword evidence="11" id="KW-1185">Reference proteome</keyword>
<evidence type="ECO:0000313" key="12">
    <source>
        <dbReference type="RefSeq" id="XP_022764277.1"/>
    </source>
</evidence>
<evidence type="ECO:0000256" key="5">
    <source>
        <dbReference type="ARBA" id="ARBA00022989"/>
    </source>
</evidence>
<dbReference type="PROSITE" id="PS51715">
    <property type="entry name" value="G_GB1_RHD3"/>
    <property type="match status" value="1"/>
</dbReference>
<dbReference type="InterPro" id="IPR030386">
    <property type="entry name" value="G_GB1_RHD3_dom"/>
</dbReference>
<dbReference type="InterPro" id="IPR027417">
    <property type="entry name" value="P-loop_NTPase"/>
</dbReference>
<keyword evidence="7" id="KW-0342">GTP-binding</keyword>
<keyword evidence="2" id="KW-0547">Nucleotide-binding</keyword>
<organism evidence="11 12">
    <name type="scientific">Durio zibethinus</name>
    <name type="common">Durian</name>
    <dbReference type="NCBI Taxonomy" id="66656"/>
    <lineage>
        <taxon>Eukaryota</taxon>
        <taxon>Viridiplantae</taxon>
        <taxon>Streptophyta</taxon>
        <taxon>Embryophyta</taxon>
        <taxon>Tracheophyta</taxon>
        <taxon>Spermatophyta</taxon>
        <taxon>Magnoliopsida</taxon>
        <taxon>eudicotyledons</taxon>
        <taxon>Gunneridae</taxon>
        <taxon>Pentapetalae</taxon>
        <taxon>rosids</taxon>
        <taxon>malvids</taxon>
        <taxon>Malvales</taxon>
        <taxon>Malvaceae</taxon>
        <taxon>Helicteroideae</taxon>
        <taxon>Durio</taxon>
    </lineage>
</organism>
<evidence type="ECO:0000256" key="7">
    <source>
        <dbReference type="ARBA" id="ARBA00023134"/>
    </source>
</evidence>
<evidence type="ECO:0000256" key="3">
    <source>
        <dbReference type="ARBA" id="ARBA00022801"/>
    </source>
</evidence>
<dbReference type="Gene3D" id="3.40.50.300">
    <property type="entry name" value="P-loop containing nucleotide triphosphate hydrolases"/>
    <property type="match status" value="1"/>
</dbReference>
<dbReference type="CDD" id="cd01851">
    <property type="entry name" value="GBP"/>
    <property type="match status" value="1"/>
</dbReference>
<reference evidence="12" key="1">
    <citation type="submission" date="2025-08" db="UniProtKB">
        <authorList>
            <consortium name="RefSeq"/>
        </authorList>
    </citation>
    <scope>IDENTIFICATION</scope>
    <source>
        <tissue evidence="12">Fruit stalk</tissue>
    </source>
</reference>
<dbReference type="InterPro" id="IPR046758">
    <property type="entry name" value="Sey1/RHD3-like_3HB"/>
</dbReference>
<dbReference type="AlphaFoldDB" id="A0A6P6AHC6"/>
<evidence type="ECO:0000256" key="8">
    <source>
        <dbReference type="ARBA" id="ARBA00023136"/>
    </source>
</evidence>
<keyword evidence="5" id="KW-1133">Transmembrane helix</keyword>
<dbReference type="FunFam" id="3.40.50.300:FF:002271">
    <property type="entry name" value="Protein ROOT HAIR DEFECTIVE 3 homolog"/>
    <property type="match status" value="1"/>
</dbReference>
<dbReference type="PANTHER" id="PTHR45923">
    <property type="entry name" value="PROTEIN SEY1"/>
    <property type="match status" value="1"/>
</dbReference>
<dbReference type="GO" id="GO:0003924">
    <property type="term" value="F:GTPase activity"/>
    <property type="evidence" value="ECO:0007669"/>
    <property type="project" value="TreeGrafter"/>
</dbReference>
<dbReference type="Pfam" id="PF20428">
    <property type="entry name" value="Sey1_3HB"/>
    <property type="match status" value="1"/>
</dbReference>
<evidence type="ECO:0000256" key="1">
    <source>
        <dbReference type="ARBA" id="ARBA00022692"/>
    </source>
</evidence>
<keyword evidence="3" id="KW-0378">Hydrolase</keyword>
<dbReference type="GeneID" id="111309505"/>
<accession>A0A6P6AHC6</accession>
<dbReference type="GO" id="GO:0005783">
    <property type="term" value="C:endoplasmic reticulum"/>
    <property type="evidence" value="ECO:0007669"/>
    <property type="project" value="TreeGrafter"/>
</dbReference>
<proteinExistence type="inferred from homology"/>
<evidence type="ECO:0000313" key="11">
    <source>
        <dbReference type="Proteomes" id="UP000515121"/>
    </source>
</evidence>